<accession>A0A402CDA0</accession>
<protein>
    <submittedName>
        <fullName evidence="1">Uncharacterized protein</fullName>
    </submittedName>
</protein>
<evidence type="ECO:0000313" key="2">
    <source>
        <dbReference type="Proteomes" id="UP000287519"/>
    </source>
</evidence>
<gene>
    <name evidence="1" type="ORF">Rhow_005232</name>
</gene>
<evidence type="ECO:0000313" key="1">
    <source>
        <dbReference type="EMBL" id="GCE41573.1"/>
    </source>
</evidence>
<proteinExistence type="predicted"/>
<name>A0A402CDA0_RHOWR</name>
<dbReference type="EMBL" id="BHYM01000045">
    <property type="protein sequence ID" value="GCE41573.1"/>
    <property type="molecule type" value="Genomic_DNA"/>
</dbReference>
<comment type="caution">
    <text evidence="1">The sequence shown here is derived from an EMBL/GenBank/DDBJ whole genome shotgun (WGS) entry which is preliminary data.</text>
</comment>
<reference evidence="1 2" key="1">
    <citation type="submission" date="2018-11" db="EMBL/GenBank/DDBJ databases">
        <title>Microbial catabolism of amino acid.</title>
        <authorList>
            <person name="Hibi M."/>
            <person name="Ogawa J."/>
        </authorList>
    </citation>
    <scope>NUCLEOTIDE SEQUENCE [LARGE SCALE GENOMIC DNA]</scope>
    <source>
        <strain evidence="1 2">C31-06</strain>
    </source>
</reference>
<keyword evidence="2" id="KW-1185">Reference proteome</keyword>
<sequence>MGEHPYFNESSWVEEQVDALARCQMPAGVVAGDFSGAPLFEG</sequence>
<dbReference type="Proteomes" id="UP000287519">
    <property type="component" value="Unassembled WGS sequence"/>
</dbReference>
<organism evidence="1 2">
    <name type="scientific">Rhodococcus wratislaviensis</name>
    <name type="common">Tsukamurella wratislaviensis</name>
    <dbReference type="NCBI Taxonomy" id="44752"/>
    <lineage>
        <taxon>Bacteria</taxon>
        <taxon>Bacillati</taxon>
        <taxon>Actinomycetota</taxon>
        <taxon>Actinomycetes</taxon>
        <taxon>Mycobacteriales</taxon>
        <taxon>Nocardiaceae</taxon>
        <taxon>Rhodococcus</taxon>
    </lineage>
</organism>
<dbReference type="AlphaFoldDB" id="A0A402CDA0"/>